<evidence type="ECO:0000256" key="2">
    <source>
        <dbReference type="SAM" id="Coils"/>
    </source>
</evidence>
<dbReference type="GO" id="GO:0000056">
    <property type="term" value="P:ribosomal small subunit export from nucleus"/>
    <property type="evidence" value="ECO:0007669"/>
    <property type="project" value="TreeGrafter"/>
</dbReference>
<gene>
    <name evidence="4" type="ORF">COHA_007011</name>
</gene>
<comment type="similarity">
    <text evidence="1">Belongs to the LTV1 family.</text>
</comment>
<feature type="region of interest" description="Disordered" evidence="3">
    <location>
        <begin position="460"/>
        <end position="493"/>
    </location>
</feature>
<evidence type="ECO:0000256" key="1">
    <source>
        <dbReference type="ARBA" id="ARBA00009078"/>
    </source>
</evidence>
<feature type="coiled-coil region" evidence="2">
    <location>
        <begin position="195"/>
        <end position="222"/>
    </location>
</feature>
<dbReference type="GO" id="GO:0042274">
    <property type="term" value="P:ribosomal small subunit biogenesis"/>
    <property type="evidence" value="ECO:0007669"/>
    <property type="project" value="InterPro"/>
</dbReference>
<dbReference type="PANTHER" id="PTHR21531">
    <property type="entry name" value="LOW-TEMPERATURE VIABILITY PROTEIN LTV1-RELATED"/>
    <property type="match status" value="1"/>
</dbReference>
<keyword evidence="5" id="KW-1185">Reference proteome</keyword>
<dbReference type="AlphaFoldDB" id="A0AAD5H3C5"/>
<feature type="region of interest" description="Disordered" evidence="3">
    <location>
        <begin position="420"/>
        <end position="448"/>
    </location>
</feature>
<evidence type="ECO:0000313" key="4">
    <source>
        <dbReference type="EMBL" id="KAI7839313.1"/>
    </source>
</evidence>
<organism evidence="4 5">
    <name type="scientific">Chlorella ohadii</name>
    <dbReference type="NCBI Taxonomy" id="2649997"/>
    <lineage>
        <taxon>Eukaryota</taxon>
        <taxon>Viridiplantae</taxon>
        <taxon>Chlorophyta</taxon>
        <taxon>core chlorophytes</taxon>
        <taxon>Trebouxiophyceae</taxon>
        <taxon>Chlorellales</taxon>
        <taxon>Chlorellaceae</taxon>
        <taxon>Chlorella clade</taxon>
        <taxon>Chlorella</taxon>
    </lineage>
</organism>
<proteinExistence type="inferred from homology"/>
<feature type="compositionally biased region" description="Basic and acidic residues" evidence="3">
    <location>
        <begin position="467"/>
        <end position="476"/>
    </location>
</feature>
<dbReference type="GO" id="GO:0005634">
    <property type="term" value="C:nucleus"/>
    <property type="evidence" value="ECO:0007669"/>
    <property type="project" value="TreeGrafter"/>
</dbReference>
<feature type="compositionally biased region" description="Low complexity" evidence="3">
    <location>
        <begin position="482"/>
        <end position="493"/>
    </location>
</feature>
<accession>A0AAD5H3C5</accession>
<sequence length="607" mass="65066">MVKKKFIDKKNATTYNLVFRSTEDVDDVPERVLIDADKRLGVGRVDTSAAAAAHDAAAAAGRRYPPGHPLAWLEEQEAQAPLSEARRRELIEFGFPDDGYDYLKHMRVLGRGVAGMEGGSRAADAGAVPEVEAVAQAAPGPSVYMAAPQLEAPEEDRRLIDASGLTVMQAVEEEGDAAVMAGGVTAFSKDKPRVHGLGKRELDELEEAMRELEEAESVGDADGFGDLLDDFVLAATEFVPGAEGAAQQAQQGAADAWSEDDDAYSEVESYDEEEGSSYAGSEGTGPGGSAAGRSGKPPARPGSIASTYWREERHDRKNLLTVIDEKFEHMALEYDEDEIGDLEEQGHEIRGFADVAEFDNLLDEFLEVHGQSKAGHEGNVPFPFRKPSQVGQEMEFHGFDDADAAVAVEKAREAVRQAEQEELNGEEAAGGHAGRREERVPQYLQPQERERWDCESILSLRSNLDNHPGRISEPRSNRRPRAASSVAAGAGAAAQGIIRLDPRSGIPMGVLPRRGAGGLPEAAAGAQGGEGEEEEAAGAAAAPELPLERRKGESAEEKKARKAAVKGAKRAAREQKKELKSLFKEASVAAQRRAATAQPQAALHLPS</sequence>
<comment type="caution">
    <text evidence="4">The sequence shown here is derived from an EMBL/GenBank/DDBJ whole genome shotgun (WGS) entry which is preliminary data.</text>
</comment>
<keyword evidence="2" id="KW-0175">Coiled coil</keyword>
<evidence type="ECO:0000313" key="5">
    <source>
        <dbReference type="Proteomes" id="UP001205105"/>
    </source>
</evidence>
<feature type="compositionally biased region" description="Basic residues" evidence="3">
    <location>
        <begin position="560"/>
        <end position="570"/>
    </location>
</feature>
<dbReference type="Proteomes" id="UP001205105">
    <property type="component" value="Unassembled WGS sequence"/>
</dbReference>
<feature type="compositionally biased region" description="Low complexity" evidence="3">
    <location>
        <begin position="243"/>
        <end position="256"/>
    </location>
</feature>
<dbReference type="GO" id="GO:0030688">
    <property type="term" value="C:preribosome, small subunit precursor"/>
    <property type="evidence" value="ECO:0007669"/>
    <property type="project" value="TreeGrafter"/>
</dbReference>
<feature type="region of interest" description="Disordered" evidence="3">
    <location>
        <begin position="513"/>
        <end position="572"/>
    </location>
</feature>
<evidence type="ECO:0000256" key="3">
    <source>
        <dbReference type="SAM" id="MobiDB-lite"/>
    </source>
</evidence>
<dbReference type="InterPro" id="IPR007307">
    <property type="entry name" value="Ltv1"/>
</dbReference>
<dbReference type="Pfam" id="PF04180">
    <property type="entry name" value="LTV"/>
    <property type="match status" value="1"/>
</dbReference>
<dbReference type="EMBL" id="JADXDR010000104">
    <property type="protein sequence ID" value="KAI7839313.1"/>
    <property type="molecule type" value="Genomic_DNA"/>
</dbReference>
<reference evidence="4" key="1">
    <citation type="submission" date="2020-11" db="EMBL/GenBank/DDBJ databases">
        <title>Chlorella ohadii genome sequencing and assembly.</title>
        <authorList>
            <person name="Murik O."/>
            <person name="Treves H."/>
            <person name="Kedem I."/>
            <person name="Shotland Y."/>
            <person name="Kaplan A."/>
        </authorList>
    </citation>
    <scope>NUCLEOTIDE SEQUENCE</scope>
    <source>
        <strain evidence="4">1</strain>
    </source>
</reference>
<feature type="region of interest" description="Disordered" evidence="3">
    <location>
        <begin position="243"/>
        <end position="308"/>
    </location>
</feature>
<evidence type="ECO:0008006" key="6">
    <source>
        <dbReference type="Google" id="ProtNLM"/>
    </source>
</evidence>
<protein>
    <recommendedName>
        <fullName evidence="6">LTV1-like protein</fullName>
    </recommendedName>
</protein>
<feature type="compositionally biased region" description="Basic and acidic residues" evidence="3">
    <location>
        <begin position="546"/>
        <end position="559"/>
    </location>
</feature>
<dbReference type="PANTHER" id="PTHR21531:SF0">
    <property type="entry name" value="PROTEIN LTV1 HOMOLOG"/>
    <property type="match status" value="1"/>
</dbReference>
<feature type="compositionally biased region" description="Acidic residues" evidence="3">
    <location>
        <begin position="257"/>
        <end position="275"/>
    </location>
</feature>
<name>A0AAD5H3C5_9CHLO</name>
<dbReference type="GO" id="GO:0005829">
    <property type="term" value="C:cytosol"/>
    <property type="evidence" value="ECO:0007669"/>
    <property type="project" value="TreeGrafter"/>
</dbReference>